<dbReference type="Proteomes" id="UP001055811">
    <property type="component" value="Linkage Group LG01"/>
</dbReference>
<comment type="caution">
    <text evidence="1">The sequence shown here is derived from an EMBL/GenBank/DDBJ whole genome shotgun (WGS) entry which is preliminary data.</text>
</comment>
<name>A0ACB9H2Q7_CICIN</name>
<reference evidence="2" key="1">
    <citation type="journal article" date="2022" name="Mol. Ecol. Resour.">
        <title>The genomes of chicory, endive, great burdock and yacon provide insights into Asteraceae palaeo-polyploidization history and plant inulin production.</title>
        <authorList>
            <person name="Fan W."/>
            <person name="Wang S."/>
            <person name="Wang H."/>
            <person name="Wang A."/>
            <person name="Jiang F."/>
            <person name="Liu H."/>
            <person name="Zhao H."/>
            <person name="Xu D."/>
            <person name="Zhang Y."/>
        </authorList>
    </citation>
    <scope>NUCLEOTIDE SEQUENCE [LARGE SCALE GENOMIC DNA]</scope>
    <source>
        <strain evidence="2">cv. Punajuju</strain>
    </source>
</reference>
<proteinExistence type="predicted"/>
<organism evidence="1 2">
    <name type="scientific">Cichorium intybus</name>
    <name type="common">Chicory</name>
    <dbReference type="NCBI Taxonomy" id="13427"/>
    <lineage>
        <taxon>Eukaryota</taxon>
        <taxon>Viridiplantae</taxon>
        <taxon>Streptophyta</taxon>
        <taxon>Embryophyta</taxon>
        <taxon>Tracheophyta</taxon>
        <taxon>Spermatophyta</taxon>
        <taxon>Magnoliopsida</taxon>
        <taxon>eudicotyledons</taxon>
        <taxon>Gunneridae</taxon>
        <taxon>Pentapetalae</taxon>
        <taxon>asterids</taxon>
        <taxon>campanulids</taxon>
        <taxon>Asterales</taxon>
        <taxon>Asteraceae</taxon>
        <taxon>Cichorioideae</taxon>
        <taxon>Cichorieae</taxon>
        <taxon>Cichoriinae</taxon>
        <taxon>Cichorium</taxon>
    </lineage>
</organism>
<evidence type="ECO:0000313" key="1">
    <source>
        <dbReference type="EMBL" id="KAI3789625.1"/>
    </source>
</evidence>
<reference evidence="1 2" key="2">
    <citation type="journal article" date="2022" name="Mol. Ecol. Resour.">
        <title>The genomes of chicory, endive, great burdock and yacon provide insights into Asteraceae paleo-polyploidization history and plant inulin production.</title>
        <authorList>
            <person name="Fan W."/>
            <person name="Wang S."/>
            <person name="Wang H."/>
            <person name="Wang A."/>
            <person name="Jiang F."/>
            <person name="Liu H."/>
            <person name="Zhao H."/>
            <person name="Xu D."/>
            <person name="Zhang Y."/>
        </authorList>
    </citation>
    <scope>NUCLEOTIDE SEQUENCE [LARGE SCALE GENOMIC DNA]</scope>
    <source>
        <strain evidence="2">cv. Punajuju</strain>
        <tissue evidence="1">Leaves</tissue>
    </source>
</reference>
<keyword evidence="2" id="KW-1185">Reference proteome</keyword>
<dbReference type="EMBL" id="CM042009">
    <property type="protein sequence ID" value="KAI3789625.1"/>
    <property type="molecule type" value="Genomic_DNA"/>
</dbReference>
<protein>
    <submittedName>
        <fullName evidence="1">Uncharacterized protein</fullName>
    </submittedName>
</protein>
<accession>A0ACB9H2Q7</accession>
<gene>
    <name evidence="1" type="ORF">L2E82_02425</name>
</gene>
<sequence>MALLGLPPTAVFHPKLHYRHRLAWSPSHLFTKPQKILQSRTSIITTHDHRQPLHIVNVASESEGEGEILLSEVVDEQPREVYLGRKWNALDMQRAGMLAAMHLLCVFAPFTFNWEALWVAIGLYMVTGVGITLSFHRHLSHKSFKIPKWLEYTFAYCGVLALQADPIDWVRTHWYHHQYCDLERDPHTPTQGFWFSYILWMFDTDKIAKKCDGPNIVEEMEKQPFYRFIRKTFILHSIALALLLYALGGIPFLVWGVDATNSVIPVSSSNLDEGTRITALTAKANAFSLVSPLMRLVLVMFVDPM</sequence>
<evidence type="ECO:0000313" key="2">
    <source>
        <dbReference type="Proteomes" id="UP001055811"/>
    </source>
</evidence>